<reference evidence="1 2" key="1">
    <citation type="journal article" date="2018" name="Proc. R. Soc. B">
        <title>A non-coding region near Follistatin controls head colour polymorphism in the Gouldian finch.</title>
        <authorList>
            <person name="Toomey M.B."/>
            <person name="Marques C.I."/>
            <person name="Andrade P."/>
            <person name="Araujo P.M."/>
            <person name="Sabatino S."/>
            <person name="Gazda M.A."/>
            <person name="Afonso S."/>
            <person name="Lopes R.J."/>
            <person name="Corbo J.C."/>
            <person name="Carneiro M."/>
        </authorList>
    </citation>
    <scope>NUCLEOTIDE SEQUENCE [LARGE SCALE GENOMIC DNA]</scope>
    <source>
        <strain evidence="1">Red01</strain>
        <tissue evidence="1">Muscle</tissue>
    </source>
</reference>
<keyword evidence="2" id="KW-1185">Reference proteome</keyword>
<dbReference type="AlphaFoldDB" id="A0A3L8S353"/>
<organism evidence="1 2">
    <name type="scientific">Chloebia gouldiae</name>
    <name type="common">Gouldian finch</name>
    <name type="synonym">Erythrura gouldiae</name>
    <dbReference type="NCBI Taxonomy" id="44316"/>
    <lineage>
        <taxon>Eukaryota</taxon>
        <taxon>Metazoa</taxon>
        <taxon>Chordata</taxon>
        <taxon>Craniata</taxon>
        <taxon>Vertebrata</taxon>
        <taxon>Euteleostomi</taxon>
        <taxon>Archelosauria</taxon>
        <taxon>Archosauria</taxon>
        <taxon>Dinosauria</taxon>
        <taxon>Saurischia</taxon>
        <taxon>Theropoda</taxon>
        <taxon>Coelurosauria</taxon>
        <taxon>Aves</taxon>
        <taxon>Neognathae</taxon>
        <taxon>Neoaves</taxon>
        <taxon>Telluraves</taxon>
        <taxon>Australaves</taxon>
        <taxon>Passeriformes</taxon>
        <taxon>Passeroidea</taxon>
        <taxon>Passeridae</taxon>
        <taxon>Chloebia</taxon>
    </lineage>
</organism>
<evidence type="ECO:0000313" key="1">
    <source>
        <dbReference type="EMBL" id="RLV96379.1"/>
    </source>
</evidence>
<gene>
    <name evidence="1" type="ORF">DV515_00012640</name>
</gene>
<comment type="caution">
    <text evidence="1">The sequence shown here is derived from an EMBL/GenBank/DDBJ whole genome shotgun (WGS) entry which is preliminary data.</text>
</comment>
<proteinExistence type="predicted"/>
<sequence>MRPTKLQGDYQIATEYELEDQQSSALSGISRITSTVGIDGAAPWILLTSLLLEKWTTLFDQWMLPSFTPRGTAMRGLLLPCGALGPLPEGGHFSAPKRATAGALVALWASFERDTCSSTIAPGLSSAVPLTPASSVTITLGQSVCCFLLLRGYALLFTMNSIKGNGESLSAATSCGLQTTEYHLWNSNRQESKLSNVLRADTRGMRVFWGEFGEELLGFWSGWTFKGYPGE</sequence>
<evidence type="ECO:0000313" key="2">
    <source>
        <dbReference type="Proteomes" id="UP000276834"/>
    </source>
</evidence>
<protein>
    <submittedName>
        <fullName evidence="1">Uncharacterized protein</fullName>
    </submittedName>
</protein>
<name>A0A3L8S353_CHLGU</name>
<accession>A0A3L8S353</accession>
<dbReference type="EMBL" id="QUSF01000072">
    <property type="protein sequence ID" value="RLV96379.1"/>
    <property type="molecule type" value="Genomic_DNA"/>
</dbReference>
<dbReference type="Proteomes" id="UP000276834">
    <property type="component" value="Unassembled WGS sequence"/>
</dbReference>